<dbReference type="PANTHER" id="PTHR13887:SF41">
    <property type="entry name" value="THIOREDOXIN SUPERFAMILY PROTEIN"/>
    <property type="match status" value="1"/>
</dbReference>
<dbReference type="RefSeq" id="WP_187247492.1">
    <property type="nucleotide sequence ID" value="NZ_JABVEC010000041.1"/>
</dbReference>
<dbReference type="Gene3D" id="3.40.30.10">
    <property type="entry name" value="Glutaredoxin"/>
    <property type="match status" value="1"/>
</dbReference>
<evidence type="ECO:0000259" key="1">
    <source>
        <dbReference type="Pfam" id="PF01323"/>
    </source>
</evidence>
<dbReference type="Pfam" id="PF01323">
    <property type="entry name" value="DSBA"/>
    <property type="match status" value="1"/>
</dbReference>
<accession>A0ABR7M005</accession>
<protein>
    <submittedName>
        <fullName evidence="2">DsbA family oxidoreductase</fullName>
    </submittedName>
</protein>
<dbReference type="PANTHER" id="PTHR13887">
    <property type="entry name" value="GLUTATHIONE S-TRANSFERASE KAPPA"/>
    <property type="match status" value="1"/>
</dbReference>
<dbReference type="InterPro" id="IPR036249">
    <property type="entry name" value="Thioredoxin-like_sf"/>
</dbReference>
<keyword evidence="3" id="KW-1185">Reference proteome</keyword>
<dbReference type="CDD" id="cd03024">
    <property type="entry name" value="DsbA_FrnE"/>
    <property type="match status" value="1"/>
</dbReference>
<feature type="domain" description="DSBA-like thioredoxin" evidence="1">
    <location>
        <begin position="3"/>
        <end position="204"/>
    </location>
</feature>
<dbReference type="SUPFAM" id="SSF52833">
    <property type="entry name" value="Thioredoxin-like"/>
    <property type="match status" value="1"/>
</dbReference>
<evidence type="ECO:0000313" key="2">
    <source>
        <dbReference type="EMBL" id="MBC6470450.1"/>
    </source>
</evidence>
<proteinExistence type="predicted"/>
<sequence length="216" mass="23664">MRIEVWSDIVCPWCYLGKRRLESALADFEHAGDTEVVWRSFQLDPTYPKGRRQPVYEALAAKTGGSPAQVQAMTGQVATLAAQEGLAYDFGRAVMVNTFDAHRLTHLAAAHDLGGQMHERLMRAQLIEGETLDDAETLVRMGEEVGVPADEVRQMLAGDGYAQEVEEDIRQARLLGATGVPFFVLDRAYGIAGAQPVETLLSALRTAHQHTGTTAR</sequence>
<dbReference type="EMBL" id="JABVEC010000041">
    <property type="protein sequence ID" value="MBC6470450.1"/>
    <property type="molecule type" value="Genomic_DNA"/>
</dbReference>
<comment type="caution">
    <text evidence="2">The sequence shown here is derived from an EMBL/GenBank/DDBJ whole genome shotgun (WGS) entry which is preliminary data.</text>
</comment>
<gene>
    <name evidence="2" type="ORF">HKK74_33920</name>
</gene>
<reference evidence="2 3" key="1">
    <citation type="submission" date="2020-06" db="EMBL/GenBank/DDBJ databases">
        <title>Actinomadura xiongansis sp. nov., isolated from soil of Baiyangdian.</title>
        <authorList>
            <person name="Zhang X."/>
        </authorList>
    </citation>
    <scope>NUCLEOTIDE SEQUENCE [LARGE SCALE GENOMIC DNA]</scope>
    <source>
        <strain evidence="2 3">HBUM206468</strain>
    </source>
</reference>
<name>A0ABR7M005_9ACTN</name>
<evidence type="ECO:0000313" key="3">
    <source>
        <dbReference type="Proteomes" id="UP000805614"/>
    </source>
</evidence>
<dbReference type="Proteomes" id="UP000805614">
    <property type="component" value="Unassembled WGS sequence"/>
</dbReference>
<organism evidence="2 3">
    <name type="scientific">Actinomadura alba</name>
    <dbReference type="NCBI Taxonomy" id="406431"/>
    <lineage>
        <taxon>Bacteria</taxon>
        <taxon>Bacillati</taxon>
        <taxon>Actinomycetota</taxon>
        <taxon>Actinomycetes</taxon>
        <taxon>Streptosporangiales</taxon>
        <taxon>Thermomonosporaceae</taxon>
        <taxon>Actinomadura</taxon>
    </lineage>
</organism>
<dbReference type="InterPro" id="IPR001853">
    <property type="entry name" value="DSBA-like_thioredoxin_dom"/>
</dbReference>